<gene>
    <name evidence="5" type="ORF">Ade02nite_69430</name>
</gene>
<dbReference type="SUPFAM" id="SSF46894">
    <property type="entry name" value="C-terminal effector domain of the bipartite response regulators"/>
    <property type="match status" value="1"/>
</dbReference>
<dbReference type="PROSITE" id="PS50043">
    <property type="entry name" value="HTH_LUXR_2"/>
    <property type="match status" value="1"/>
</dbReference>
<dbReference type="InterPro" id="IPR036388">
    <property type="entry name" value="WH-like_DNA-bd_sf"/>
</dbReference>
<dbReference type="InterPro" id="IPR041664">
    <property type="entry name" value="AAA_16"/>
</dbReference>
<evidence type="ECO:0000313" key="5">
    <source>
        <dbReference type="EMBL" id="GID78302.1"/>
    </source>
</evidence>
<dbReference type="Pfam" id="PF13191">
    <property type="entry name" value="AAA_16"/>
    <property type="match status" value="1"/>
</dbReference>
<evidence type="ECO:0000259" key="4">
    <source>
        <dbReference type="PROSITE" id="PS50043"/>
    </source>
</evidence>
<feature type="compositionally biased region" description="Basic and acidic residues" evidence="3">
    <location>
        <begin position="341"/>
        <end position="351"/>
    </location>
</feature>
<name>A0ABQ3YE75_9ACTN</name>
<comment type="caution">
    <text evidence="5">The sequence shown here is derived from an EMBL/GenBank/DDBJ whole genome shotgun (WGS) entry which is preliminary data.</text>
</comment>
<dbReference type="RefSeq" id="WP_275409970.1">
    <property type="nucleotide sequence ID" value="NZ_BAAABO010000028.1"/>
</dbReference>
<evidence type="ECO:0000256" key="3">
    <source>
        <dbReference type="SAM" id="MobiDB-lite"/>
    </source>
</evidence>
<dbReference type="InterPro" id="IPR000792">
    <property type="entry name" value="Tscrpt_reg_LuxR_C"/>
</dbReference>
<feature type="compositionally biased region" description="Low complexity" evidence="3">
    <location>
        <begin position="330"/>
        <end position="339"/>
    </location>
</feature>
<accession>A0ABQ3YE75</accession>
<dbReference type="InterPro" id="IPR016032">
    <property type="entry name" value="Sig_transdc_resp-reg_C-effctor"/>
</dbReference>
<reference evidence="5 6" key="1">
    <citation type="submission" date="2021-01" db="EMBL/GenBank/DDBJ databases">
        <title>Whole genome shotgun sequence of Actinoplanes deccanensis NBRC 13994.</title>
        <authorList>
            <person name="Komaki H."/>
            <person name="Tamura T."/>
        </authorList>
    </citation>
    <scope>NUCLEOTIDE SEQUENCE [LARGE SCALE GENOMIC DNA]</scope>
    <source>
        <strain evidence="5 6">NBRC 13994</strain>
    </source>
</reference>
<dbReference type="EMBL" id="BOMI01000145">
    <property type="protein sequence ID" value="GID78302.1"/>
    <property type="molecule type" value="Genomic_DNA"/>
</dbReference>
<dbReference type="PANTHER" id="PTHR16305:SF35">
    <property type="entry name" value="TRANSCRIPTIONAL ACTIVATOR DOMAIN"/>
    <property type="match status" value="1"/>
</dbReference>
<dbReference type="PANTHER" id="PTHR16305">
    <property type="entry name" value="TESTICULAR SOLUBLE ADENYLYL CYCLASE"/>
    <property type="match status" value="1"/>
</dbReference>
<dbReference type="Proteomes" id="UP000609879">
    <property type="component" value="Unassembled WGS sequence"/>
</dbReference>
<protein>
    <submittedName>
        <fullName evidence="5">Transcriptional regulator</fullName>
    </submittedName>
</protein>
<sequence>MLDRDVERGVLDRMLAEVREGRSGALLLVGEPGAGKTALLDWRVSAAPGVRIARVTGVESEGELPYSALHQLCGRMLGHLDRLPAPQADALAITFGLRDGPAPDLLLVSLAVLTLLAEVAAERPLVAIVDDAQWLDTASARVLGVVARRLQSESVLILFAARERPRELRGVAELPVPGLPEHEARELLRSVITWPLDAHVREAVLAEARGIPLALLELPVGLSPVCLAGGFRLPGALPLTGRIEESFRRRIDALPADTRLLLLIAAADPSGNAALLWRAAGLLGLGAGTSDAAHDAGLVTIGVTVTFRHTLVRSAVYRAASPADRRRAHAALAEATDASADPDRRAWHRAEAAAGPDEAVAAELEASAERARSRGGLAAAAAFLERAAELTADPAARADRSVSAARAKYQAGDREAASALLALAASGPPDELRAARIGLLAGQMAFASPHSGDGPGLLLDTAGRLERHDTVLARDTYLDALTAAVYAGRFATTAGLPQVAAAARAAPPAAGPSRPADRLLDGLSRLYTDGYAAGVPLVREAVSAFRTAELSVEEALRWLYVACHSAHDIWDDDGWLALSSRYVRTARETGALSLLPIALSARIGMHLHAGEFAEAAALAEEIATITAATGDTLPAYGALALSGWQGRTAEVSRLAPVVLDVVAARGEGMGLTLVQHTLAVLHNGLGRFGEALAAAEVATASPHETGFTNWALAELVEAAVRTGDRNRAEQALERLAATTGPSGTEWSLGVEARSRALVAGDAAAEDLHREAIDRLGRSRGAVAQARAVLVYGEWLSRQDRVDQARATLRDAHDRFAAIGAGAFARRALTALTFVGGEVLPRAAPSRATLTEQELTIARRAREGRSNPEIGAELFLSARTVEWHLRKVYTKLGIRGRRELRSADLAPHLPESG</sequence>
<evidence type="ECO:0000256" key="1">
    <source>
        <dbReference type="ARBA" id="ARBA00022741"/>
    </source>
</evidence>
<evidence type="ECO:0000256" key="2">
    <source>
        <dbReference type="ARBA" id="ARBA00022840"/>
    </source>
</evidence>
<dbReference type="PRINTS" id="PR00038">
    <property type="entry name" value="HTHLUXR"/>
</dbReference>
<organism evidence="5 6">
    <name type="scientific">Paractinoplanes deccanensis</name>
    <dbReference type="NCBI Taxonomy" id="113561"/>
    <lineage>
        <taxon>Bacteria</taxon>
        <taxon>Bacillati</taxon>
        <taxon>Actinomycetota</taxon>
        <taxon>Actinomycetes</taxon>
        <taxon>Micromonosporales</taxon>
        <taxon>Micromonosporaceae</taxon>
        <taxon>Paractinoplanes</taxon>
    </lineage>
</organism>
<keyword evidence="2" id="KW-0067">ATP-binding</keyword>
<keyword evidence="6" id="KW-1185">Reference proteome</keyword>
<proteinExistence type="predicted"/>
<dbReference type="SUPFAM" id="SSF52540">
    <property type="entry name" value="P-loop containing nucleoside triphosphate hydrolases"/>
    <property type="match status" value="1"/>
</dbReference>
<dbReference type="SMART" id="SM00421">
    <property type="entry name" value="HTH_LUXR"/>
    <property type="match status" value="1"/>
</dbReference>
<dbReference type="CDD" id="cd06170">
    <property type="entry name" value="LuxR_C_like"/>
    <property type="match status" value="1"/>
</dbReference>
<feature type="compositionally biased region" description="Low complexity" evidence="3">
    <location>
        <begin position="352"/>
        <end position="365"/>
    </location>
</feature>
<dbReference type="Gene3D" id="1.10.10.10">
    <property type="entry name" value="Winged helix-like DNA-binding domain superfamily/Winged helix DNA-binding domain"/>
    <property type="match status" value="1"/>
</dbReference>
<keyword evidence="1" id="KW-0547">Nucleotide-binding</keyword>
<feature type="region of interest" description="Disordered" evidence="3">
    <location>
        <begin position="328"/>
        <end position="366"/>
    </location>
</feature>
<feature type="domain" description="HTH luxR-type" evidence="4">
    <location>
        <begin position="842"/>
        <end position="905"/>
    </location>
</feature>
<dbReference type="InterPro" id="IPR027417">
    <property type="entry name" value="P-loop_NTPase"/>
</dbReference>
<evidence type="ECO:0000313" key="6">
    <source>
        <dbReference type="Proteomes" id="UP000609879"/>
    </source>
</evidence>
<dbReference type="Pfam" id="PF00196">
    <property type="entry name" value="GerE"/>
    <property type="match status" value="1"/>
</dbReference>